<dbReference type="InterPro" id="IPR036034">
    <property type="entry name" value="PDZ_sf"/>
</dbReference>
<evidence type="ECO:0000313" key="2">
    <source>
        <dbReference type="Proteomes" id="UP000249396"/>
    </source>
</evidence>
<evidence type="ECO:0008006" key="3">
    <source>
        <dbReference type="Google" id="ProtNLM"/>
    </source>
</evidence>
<evidence type="ECO:0000313" key="1">
    <source>
        <dbReference type="EMBL" id="PZN76604.1"/>
    </source>
</evidence>
<dbReference type="EMBL" id="QJPH01000357">
    <property type="protein sequence ID" value="PZN76604.1"/>
    <property type="molecule type" value="Genomic_DNA"/>
</dbReference>
<proteinExistence type="predicted"/>
<dbReference type="AlphaFoldDB" id="A0A2W4SVB9"/>
<reference evidence="1 2" key="1">
    <citation type="journal article" date="2018" name="Aquat. Microb. Ecol.">
        <title>Gammaproteobacterial methanotrophs dominate.</title>
        <authorList>
            <person name="Rissanen A.J."/>
            <person name="Saarenheimo J."/>
            <person name="Tiirola M."/>
            <person name="Peura S."/>
            <person name="Aalto S.L."/>
            <person name="Karvinen A."/>
            <person name="Nykanen H."/>
        </authorList>
    </citation>
    <scope>NUCLEOTIDE SEQUENCE [LARGE SCALE GENOMIC DNA]</scope>
    <source>
        <strain evidence="1">AMbin10</strain>
    </source>
</reference>
<dbReference type="Proteomes" id="UP000249396">
    <property type="component" value="Unassembled WGS sequence"/>
</dbReference>
<name>A0A2W4SVB9_9GAMM</name>
<protein>
    <recommendedName>
        <fullName evidence="3">PDZ domain-containing protein</fullName>
    </recommendedName>
</protein>
<sequence length="139" mass="14665">MPILALVPQIVLKTSAALKLNVVDMPGPTEMGPLVADLKPGSQARLTVWRNGQSKLITMRVYEANDDTQQASAAAELSESRLGLAVYSLPQDGDGQTDGTGGLMVEQSSGPAARVGIAPAMSCWLSMIIHWRMPGCCAN</sequence>
<organism evidence="1 2">
    <name type="scientific">Candidatus Methylumidiphilus alinenensis</name>
    <dbReference type="NCBI Taxonomy" id="2202197"/>
    <lineage>
        <taxon>Bacteria</taxon>
        <taxon>Pseudomonadati</taxon>
        <taxon>Pseudomonadota</taxon>
        <taxon>Gammaproteobacteria</taxon>
        <taxon>Methylococcales</taxon>
        <taxon>Candidatus Methylumidiphilus</taxon>
    </lineage>
</organism>
<dbReference type="SUPFAM" id="SSF50156">
    <property type="entry name" value="PDZ domain-like"/>
    <property type="match status" value="1"/>
</dbReference>
<accession>A0A2W4SVB9</accession>
<comment type="caution">
    <text evidence="1">The sequence shown here is derived from an EMBL/GenBank/DDBJ whole genome shotgun (WGS) entry which is preliminary data.</text>
</comment>
<gene>
    <name evidence="1" type="ORF">DM484_16260</name>
</gene>